<evidence type="ECO:0000259" key="1">
    <source>
        <dbReference type="Pfam" id="PF00963"/>
    </source>
</evidence>
<dbReference type="GO" id="GO:0000272">
    <property type="term" value="P:polysaccharide catabolic process"/>
    <property type="evidence" value="ECO:0007669"/>
    <property type="project" value="InterPro"/>
</dbReference>
<gene>
    <name evidence="2" type="ORF">KC729_11210</name>
</gene>
<proteinExistence type="predicted"/>
<dbReference type="GO" id="GO:0030246">
    <property type="term" value="F:carbohydrate binding"/>
    <property type="evidence" value="ECO:0007669"/>
    <property type="project" value="InterPro"/>
</dbReference>
<dbReference type="Pfam" id="PF00963">
    <property type="entry name" value="Cohesin"/>
    <property type="match status" value="1"/>
</dbReference>
<reference evidence="2" key="2">
    <citation type="journal article" date="2021" name="Microbiome">
        <title>Successional dynamics and alternative stable states in a saline activated sludge microbial community over 9 years.</title>
        <authorList>
            <person name="Wang Y."/>
            <person name="Ye J."/>
            <person name="Ju F."/>
            <person name="Liu L."/>
            <person name="Boyd J.A."/>
            <person name="Deng Y."/>
            <person name="Parks D.H."/>
            <person name="Jiang X."/>
            <person name="Yin X."/>
            <person name="Woodcroft B.J."/>
            <person name="Tyson G.W."/>
            <person name="Hugenholtz P."/>
            <person name="Polz M.F."/>
            <person name="Zhang T."/>
        </authorList>
    </citation>
    <scope>NUCLEOTIDE SEQUENCE</scope>
    <source>
        <strain evidence="2">HKST-UBA01</strain>
    </source>
</reference>
<evidence type="ECO:0000313" key="2">
    <source>
        <dbReference type="EMBL" id="MCA9728243.1"/>
    </source>
</evidence>
<name>A0A956LZT0_UNCEI</name>
<evidence type="ECO:0000313" key="3">
    <source>
        <dbReference type="Proteomes" id="UP000697710"/>
    </source>
</evidence>
<feature type="domain" description="Cohesin" evidence="1">
    <location>
        <begin position="36"/>
        <end position="137"/>
    </location>
</feature>
<organism evidence="2 3">
    <name type="scientific">Eiseniibacteriota bacterium</name>
    <dbReference type="NCBI Taxonomy" id="2212470"/>
    <lineage>
        <taxon>Bacteria</taxon>
        <taxon>Candidatus Eiseniibacteriota</taxon>
    </lineage>
</organism>
<dbReference type="Gene3D" id="2.60.40.680">
    <property type="match status" value="1"/>
</dbReference>
<dbReference type="Proteomes" id="UP000697710">
    <property type="component" value="Unassembled WGS sequence"/>
</dbReference>
<comment type="caution">
    <text evidence="2">The sequence shown here is derived from an EMBL/GenBank/DDBJ whole genome shotgun (WGS) entry which is preliminary data.</text>
</comment>
<protein>
    <recommendedName>
        <fullName evidence="1">Cohesin domain-containing protein</fullName>
    </recommendedName>
</protein>
<dbReference type="AlphaFoldDB" id="A0A956LZT0"/>
<dbReference type="InterPro" id="IPR008965">
    <property type="entry name" value="CBM2/CBM3_carb-bd_dom_sf"/>
</dbReference>
<dbReference type="InterPro" id="IPR002102">
    <property type="entry name" value="Cohesin_dom"/>
</dbReference>
<dbReference type="EMBL" id="JAGQHR010000332">
    <property type="protein sequence ID" value="MCA9728243.1"/>
    <property type="molecule type" value="Genomic_DNA"/>
</dbReference>
<sequence>MRGYWLAALIGGAMSIGCGGGDDVTRPEDESLEISLSPAAVEVPQGRVFDLEVRIANAVDVFSASFEVQLPDLFTVAAPVASKGDFPSGDALFLAVSEPGKISIGFTEVQTGERRGRSGSGTLAVLHLIARRSGESTLAVSGIRLTDAAGAIIPGSTDLEPAGTAVIAYCCAP</sequence>
<dbReference type="CDD" id="cd08547">
    <property type="entry name" value="Type_II_cohesin"/>
    <property type="match status" value="1"/>
</dbReference>
<accession>A0A956LZT0</accession>
<reference evidence="2" key="1">
    <citation type="submission" date="2020-04" db="EMBL/GenBank/DDBJ databases">
        <authorList>
            <person name="Zhang T."/>
        </authorList>
    </citation>
    <scope>NUCLEOTIDE SEQUENCE</scope>
    <source>
        <strain evidence="2">HKST-UBA01</strain>
    </source>
</reference>
<dbReference type="SUPFAM" id="SSF49384">
    <property type="entry name" value="Carbohydrate-binding domain"/>
    <property type="match status" value="1"/>
</dbReference>
<dbReference type="PROSITE" id="PS51257">
    <property type="entry name" value="PROKAR_LIPOPROTEIN"/>
    <property type="match status" value="1"/>
</dbReference>